<dbReference type="Pfam" id="PF12266">
    <property type="entry name" value="DUF3613"/>
    <property type="match status" value="1"/>
</dbReference>
<evidence type="ECO:0000313" key="1">
    <source>
        <dbReference type="EMBL" id="CAG9185238.1"/>
    </source>
</evidence>
<comment type="caution">
    <text evidence="1">The sequence shown here is derived from an EMBL/GenBank/DDBJ whole genome shotgun (WGS) entry which is preliminary data.</text>
</comment>
<dbReference type="InterPro" id="IPR022053">
    <property type="entry name" value="DUF3613"/>
</dbReference>
<reference evidence="1 2" key="1">
    <citation type="submission" date="2021-08" db="EMBL/GenBank/DDBJ databases">
        <authorList>
            <person name="Peeters C."/>
        </authorList>
    </citation>
    <scope>NUCLEOTIDE SEQUENCE [LARGE SCALE GENOMIC DNA]</scope>
    <source>
        <strain evidence="1 2">LMG 32289</strain>
    </source>
</reference>
<dbReference type="RefSeq" id="WP_223994733.1">
    <property type="nucleotide sequence ID" value="NZ_CAJZAG010000014.1"/>
</dbReference>
<keyword evidence="2" id="KW-1185">Reference proteome</keyword>
<name>A0ABM8XXT8_9BURK</name>
<dbReference type="EMBL" id="CAJZAG010000014">
    <property type="protein sequence ID" value="CAG9185238.1"/>
    <property type="molecule type" value="Genomic_DNA"/>
</dbReference>
<dbReference type="Proteomes" id="UP000706525">
    <property type="component" value="Unassembled WGS sequence"/>
</dbReference>
<evidence type="ECO:0000313" key="2">
    <source>
        <dbReference type="Proteomes" id="UP000706525"/>
    </source>
</evidence>
<gene>
    <name evidence="1" type="ORF">LMG32289_05877</name>
</gene>
<proteinExistence type="predicted"/>
<evidence type="ECO:0008006" key="3">
    <source>
        <dbReference type="Google" id="ProtNLM"/>
    </source>
</evidence>
<protein>
    <recommendedName>
        <fullName evidence="3">DUF3613 domain-containing protein</fullName>
    </recommendedName>
</protein>
<accession>A0ABM8XXT8</accession>
<organism evidence="1 2">
    <name type="scientific">Cupriavidus pampae</name>
    <dbReference type="NCBI Taxonomy" id="659251"/>
    <lineage>
        <taxon>Bacteria</taxon>
        <taxon>Pseudomonadati</taxon>
        <taxon>Pseudomonadota</taxon>
        <taxon>Betaproteobacteria</taxon>
        <taxon>Burkholderiales</taxon>
        <taxon>Burkholderiaceae</taxon>
        <taxon>Cupriavidus</taxon>
    </lineage>
</organism>
<sequence>MPAVDERGDARALLQIQRSGAQAGPGLPMTGEQAALGYERYLESFRYAIPEFFTSQATGSPLRGGSGSQALGQ</sequence>